<dbReference type="EMBL" id="CP030840">
    <property type="protein sequence ID" value="AXC10329.1"/>
    <property type="molecule type" value="Genomic_DNA"/>
</dbReference>
<gene>
    <name evidence="1" type="ORF">ACPOL_0978</name>
</gene>
<sequence length="112" mass="12501">MLFMLLLGPAEEIAHCGFEDRNIAPLLDANFTLSERCLVRCPDLPGRAGITLLRALLNVLAIELGGLSIYTIHAWLSSGKLRRTKVGSRTMIRESELQRVIRDEPRSDARSL</sequence>
<organism evidence="1 2">
    <name type="scientific">Acidisarcina polymorpha</name>
    <dbReference type="NCBI Taxonomy" id="2211140"/>
    <lineage>
        <taxon>Bacteria</taxon>
        <taxon>Pseudomonadati</taxon>
        <taxon>Acidobacteriota</taxon>
        <taxon>Terriglobia</taxon>
        <taxon>Terriglobales</taxon>
        <taxon>Acidobacteriaceae</taxon>
        <taxon>Acidisarcina</taxon>
    </lineage>
</organism>
<accession>A0A2Z5FTZ8</accession>
<keyword evidence="2" id="KW-1185">Reference proteome</keyword>
<proteinExistence type="predicted"/>
<evidence type="ECO:0000313" key="2">
    <source>
        <dbReference type="Proteomes" id="UP000253606"/>
    </source>
</evidence>
<dbReference type="Proteomes" id="UP000253606">
    <property type="component" value="Chromosome"/>
</dbReference>
<evidence type="ECO:0000313" key="1">
    <source>
        <dbReference type="EMBL" id="AXC10329.1"/>
    </source>
</evidence>
<reference evidence="1 2" key="1">
    <citation type="journal article" date="2018" name="Front. Microbiol.">
        <title>Hydrolytic Capabilities as a Key to Environmental Success: Chitinolytic and Cellulolytic Acidobacteria From Acidic Sub-arctic Soils and Boreal Peatlands.</title>
        <authorList>
            <person name="Belova S.E."/>
            <person name="Ravin N.V."/>
            <person name="Pankratov T.A."/>
            <person name="Rakitin A.L."/>
            <person name="Ivanova A.A."/>
            <person name="Beletsky A.V."/>
            <person name="Mardanov A.V."/>
            <person name="Sinninghe Damste J.S."/>
            <person name="Dedysh S.N."/>
        </authorList>
    </citation>
    <scope>NUCLEOTIDE SEQUENCE [LARGE SCALE GENOMIC DNA]</scope>
    <source>
        <strain evidence="1 2">SBC82</strain>
    </source>
</reference>
<name>A0A2Z5FTZ8_9BACT</name>
<dbReference type="KEGG" id="abas:ACPOL_0978"/>
<protein>
    <submittedName>
        <fullName evidence="1">Uncharacterized protein</fullName>
    </submittedName>
</protein>
<dbReference type="AlphaFoldDB" id="A0A2Z5FTZ8"/>